<evidence type="ECO:0000313" key="8">
    <source>
        <dbReference type="EMBL" id="MBA5232678.1"/>
    </source>
</evidence>
<dbReference type="GO" id="GO:0008514">
    <property type="term" value="F:organic anion transmembrane transporter activity"/>
    <property type="evidence" value="ECO:0007669"/>
    <property type="project" value="UniProtKB-ARBA"/>
</dbReference>
<dbReference type="Proteomes" id="UP000557749">
    <property type="component" value="Unassembled WGS sequence"/>
</dbReference>
<evidence type="ECO:0000313" key="10">
    <source>
        <dbReference type="Proteomes" id="UP000557749"/>
    </source>
</evidence>
<protein>
    <submittedName>
        <fullName evidence="7">DASS family sodium-coupled anion symporter</fullName>
    </submittedName>
</protein>
<comment type="similarity">
    <text evidence="2">Belongs to the SLC13A/DASS transporter (TC 2.A.47) family. DIT1 subfamily.</text>
</comment>
<dbReference type="InterPro" id="IPR001898">
    <property type="entry name" value="SLC13A/DASS"/>
</dbReference>
<feature type="transmembrane region" description="Helical" evidence="6">
    <location>
        <begin position="45"/>
        <end position="65"/>
    </location>
</feature>
<keyword evidence="5 6" id="KW-0472">Membrane</keyword>
<keyword evidence="9" id="KW-1185">Reference proteome</keyword>
<evidence type="ECO:0000256" key="2">
    <source>
        <dbReference type="ARBA" id="ARBA00007349"/>
    </source>
</evidence>
<evidence type="ECO:0000313" key="7">
    <source>
        <dbReference type="EMBL" id="MBA5202603.1"/>
    </source>
</evidence>
<feature type="transmembrane region" description="Helical" evidence="6">
    <location>
        <begin position="450"/>
        <end position="471"/>
    </location>
</feature>
<feature type="transmembrane region" description="Helical" evidence="6">
    <location>
        <begin position="220"/>
        <end position="240"/>
    </location>
</feature>
<dbReference type="EMBL" id="JACERJ010000001">
    <property type="protein sequence ID" value="MBA5202603.1"/>
    <property type="molecule type" value="Genomic_DNA"/>
</dbReference>
<dbReference type="NCBIfam" id="TIGR00785">
    <property type="entry name" value="dass"/>
    <property type="match status" value="1"/>
</dbReference>
<dbReference type="GO" id="GO:1905039">
    <property type="term" value="P:carboxylic acid transmembrane transport"/>
    <property type="evidence" value="ECO:0007669"/>
    <property type="project" value="UniProtKB-ARBA"/>
</dbReference>
<proteinExistence type="inferred from homology"/>
<dbReference type="Pfam" id="PF00939">
    <property type="entry name" value="Na_sulph_symp"/>
    <property type="match status" value="1"/>
</dbReference>
<feature type="transmembrane region" description="Helical" evidence="6">
    <location>
        <begin position="411"/>
        <end position="429"/>
    </location>
</feature>
<evidence type="ECO:0000256" key="5">
    <source>
        <dbReference type="ARBA" id="ARBA00023136"/>
    </source>
</evidence>
<feature type="transmembrane region" description="Helical" evidence="6">
    <location>
        <begin position="129"/>
        <end position="145"/>
    </location>
</feature>
<evidence type="ECO:0000256" key="4">
    <source>
        <dbReference type="ARBA" id="ARBA00022989"/>
    </source>
</evidence>
<feature type="transmembrane region" description="Helical" evidence="6">
    <location>
        <begin position="324"/>
        <end position="343"/>
    </location>
</feature>
<gene>
    <name evidence="8" type="ORF">H2Y56_11200</name>
    <name evidence="7" type="ORF">H2Y57_02660</name>
</gene>
<feature type="transmembrane region" description="Helical" evidence="6">
    <location>
        <begin position="382"/>
        <end position="399"/>
    </location>
</feature>
<reference evidence="9 10" key="1">
    <citation type="submission" date="2020-07" db="EMBL/GenBank/DDBJ databases">
        <title>Characterization of Pectobacterium aroidearum strains causing soft rot on Amorphophallus konjac.</title>
        <authorList>
            <person name="Xie H."/>
        </authorList>
    </citation>
    <scope>NUCLEOTIDE SEQUENCE [LARGE SCALE GENOMIC DNA]</scope>
    <source>
        <strain evidence="8 9">MY10</strain>
        <strain evidence="7 10">MY7</strain>
    </source>
</reference>
<dbReference type="PIRSF" id="PIRSF002457">
    <property type="entry name" value="DASS"/>
    <property type="match status" value="1"/>
</dbReference>
<evidence type="ECO:0000256" key="3">
    <source>
        <dbReference type="ARBA" id="ARBA00022692"/>
    </source>
</evidence>
<feature type="transmembrane region" description="Helical" evidence="6">
    <location>
        <begin position="273"/>
        <end position="290"/>
    </location>
</feature>
<sequence length="477" mass="51873">MSSEKSYGRFDDFRKRWGLLIAIACMIIVWLLPTPADLSPEGKRALILFSGVFILYLTEALPLPVTSLAIVPAAVLMDTASLKFALAGFSSSSVYLIVGAFILSSAMVKTRLAERITYMILNKIGCSPRRITFGVMLANIFLAFLVPSSTARTAILLPVCISIIGLFQQEGRSRFSVNILLVLAFTNATISAGILTATVPNVVTLDFISKAGGSHITYGQWFNVGFPPALLMTLVTWYLIQLFFRPEHKQIAGGEGYISKQLQQFGNMSNNEWRTLAIFFLVVLLWTTGTWTKLDATTACLIGASLLFFPKFGVLNWSDANKGISWQVVFICGGGVSLGHILMETGAATWVANSIFHSLNLGTLSTLMLLVVVMCIIQYLHILFVGTTAMATAFLPIVISLGKTAGLSPEFLALPAGMLIGGYPLLMFYNTMPNILVYGTGRINSGDFPMVGVLVCFVACVIYALSAAFYWPFLGVF</sequence>
<dbReference type="PANTHER" id="PTHR10283:SF82">
    <property type="entry name" value="SOLUTE CARRIER FAMILY 13 MEMBER 2"/>
    <property type="match status" value="1"/>
</dbReference>
<feature type="transmembrane region" description="Helical" evidence="6">
    <location>
        <begin position="85"/>
        <end position="108"/>
    </location>
</feature>
<dbReference type="GO" id="GO:0005886">
    <property type="term" value="C:plasma membrane"/>
    <property type="evidence" value="ECO:0007669"/>
    <property type="project" value="TreeGrafter"/>
</dbReference>
<dbReference type="RefSeq" id="WP_181829534.1">
    <property type="nucleotide sequence ID" value="NZ_CP090589.1"/>
</dbReference>
<dbReference type="AlphaFoldDB" id="A0AAW3SSP6"/>
<evidence type="ECO:0000313" key="9">
    <source>
        <dbReference type="Proteomes" id="UP000530038"/>
    </source>
</evidence>
<dbReference type="Proteomes" id="UP000530038">
    <property type="component" value="Unassembled WGS sequence"/>
</dbReference>
<feature type="transmembrane region" description="Helical" evidence="6">
    <location>
        <begin position="151"/>
        <end position="167"/>
    </location>
</feature>
<feature type="transmembrane region" description="Helical" evidence="6">
    <location>
        <begin position="296"/>
        <end position="317"/>
    </location>
</feature>
<keyword evidence="4 6" id="KW-1133">Transmembrane helix</keyword>
<dbReference type="EMBL" id="JACERK010000004">
    <property type="protein sequence ID" value="MBA5232678.1"/>
    <property type="molecule type" value="Genomic_DNA"/>
</dbReference>
<name>A0AAW3SSP6_9GAMM</name>
<dbReference type="PANTHER" id="PTHR10283">
    <property type="entry name" value="SOLUTE CARRIER FAMILY 13 MEMBER"/>
    <property type="match status" value="1"/>
</dbReference>
<evidence type="ECO:0000256" key="1">
    <source>
        <dbReference type="ARBA" id="ARBA00004141"/>
    </source>
</evidence>
<accession>A0AAW3SSP6</accession>
<feature type="transmembrane region" description="Helical" evidence="6">
    <location>
        <begin position="179"/>
        <end position="200"/>
    </location>
</feature>
<keyword evidence="3 6" id="KW-0812">Transmembrane</keyword>
<comment type="caution">
    <text evidence="7">The sequence shown here is derived from an EMBL/GenBank/DDBJ whole genome shotgun (WGS) entry which is preliminary data.</text>
</comment>
<evidence type="ECO:0000256" key="6">
    <source>
        <dbReference type="SAM" id="Phobius"/>
    </source>
</evidence>
<dbReference type="InterPro" id="IPR030676">
    <property type="entry name" value="CitT-rel"/>
</dbReference>
<feature type="transmembrane region" description="Helical" evidence="6">
    <location>
        <begin position="16"/>
        <end position="33"/>
    </location>
</feature>
<organism evidence="7 10">
    <name type="scientific">Pectobacterium aroidearum</name>
    <dbReference type="NCBI Taxonomy" id="1201031"/>
    <lineage>
        <taxon>Bacteria</taxon>
        <taxon>Pseudomonadati</taxon>
        <taxon>Pseudomonadota</taxon>
        <taxon>Gammaproteobacteria</taxon>
        <taxon>Enterobacterales</taxon>
        <taxon>Pectobacteriaceae</taxon>
        <taxon>Pectobacterium</taxon>
    </lineage>
</organism>
<feature type="transmembrane region" description="Helical" evidence="6">
    <location>
        <begin position="355"/>
        <end position="377"/>
    </location>
</feature>
<comment type="subcellular location">
    <subcellularLocation>
        <location evidence="1">Membrane</location>
        <topology evidence="1">Multi-pass membrane protein</topology>
    </subcellularLocation>
</comment>